<organism evidence="4">
    <name type="scientific">Brugia pahangi</name>
    <name type="common">Filarial nematode worm</name>
    <dbReference type="NCBI Taxonomy" id="6280"/>
    <lineage>
        <taxon>Eukaryota</taxon>
        <taxon>Metazoa</taxon>
        <taxon>Ecdysozoa</taxon>
        <taxon>Nematoda</taxon>
        <taxon>Chromadorea</taxon>
        <taxon>Rhabditida</taxon>
        <taxon>Spirurina</taxon>
        <taxon>Spiruromorpha</taxon>
        <taxon>Filarioidea</taxon>
        <taxon>Onchocercidae</taxon>
        <taxon>Brugia</taxon>
    </lineage>
</organism>
<evidence type="ECO:0000256" key="1">
    <source>
        <dbReference type="SAM" id="MobiDB-lite"/>
    </source>
</evidence>
<reference evidence="4" key="1">
    <citation type="submission" date="2017-02" db="UniProtKB">
        <authorList>
            <consortium name="WormBaseParasite"/>
        </authorList>
    </citation>
    <scope>IDENTIFICATION</scope>
</reference>
<dbReference type="WBParaSite" id="BPAG_0000969901-mRNA-1">
    <property type="protein sequence ID" value="BPAG_0000969901-mRNA-1"/>
    <property type="gene ID" value="BPAG_0000969901"/>
</dbReference>
<dbReference type="AlphaFoldDB" id="A0A0N4TMM1"/>
<dbReference type="Gene3D" id="2.60.40.3330">
    <property type="match status" value="1"/>
</dbReference>
<evidence type="ECO:0000313" key="4">
    <source>
        <dbReference type="WBParaSite" id="BPAG_0000969901-mRNA-1"/>
    </source>
</evidence>
<evidence type="ECO:0000313" key="2">
    <source>
        <dbReference type="EMBL" id="VDN90847.1"/>
    </source>
</evidence>
<name>A0A0N4TMM1_BRUPA</name>
<dbReference type="EMBL" id="UZAD01013162">
    <property type="protein sequence ID" value="VDN90847.1"/>
    <property type="molecule type" value="Genomic_DNA"/>
</dbReference>
<proteinExistence type="predicted"/>
<feature type="compositionally biased region" description="Basic and acidic residues" evidence="1">
    <location>
        <begin position="67"/>
        <end position="78"/>
    </location>
</feature>
<protein>
    <submittedName>
        <fullName evidence="4">Protein shifted</fullName>
    </submittedName>
</protein>
<reference evidence="2 3" key="2">
    <citation type="submission" date="2018-11" db="EMBL/GenBank/DDBJ databases">
        <authorList>
            <consortium name="Pathogen Informatics"/>
        </authorList>
    </citation>
    <scope>NUCLEOTIDE SEQUENCE [LARGE SCALE GENOMIC DNA]</scope>
</reference>
<sequence length="318" mass="37215">MECFYFLPIEVISKFSFLEFKIDIKINASNFRLQIIVPVIISQVYNSFNDNIVGDGSLNNNGNSGMRRSDEIRRSNSKEKRRNRPDAYGFIGGFGYFGRLDESDSRKPESNRNRRRDYENIGFDFGGATMKYLRNALLIHINMISHPYMLLFPVFISSIVGKSVTDDVPRSKIRVPVPVNISGVMFCNRVSAYAVLINIVEEVPYEAEEGKKYGKLRISDYKLSDRDGYFEIVGRRYIITDLLLLNITHHCLPNSKRKKYRNCFTNIMYRIRSDLKNMRYNVGEIYLDRLELQNNVQCREWPYEYPQFVKDYIAKNPT</sequence>
<keyword evidence="3" id="KW-1185">Reference proteome</keyword>
<dbReference type="InterPro" id="IPR038479">
    <property type="entry name" value="Transthyretin-like_sf"/>
</dbReference>
<dbReference type="Proteomes" id="UP000278627">
    <property type="component" value="Unassembled WGS sequence"/>
</dbReference>
<feature type="region of interest" description="Disordered" evidence="1">
    <location>
        <begin position="59"/>
        <end position="86"/>
    </location>
</feature>
<gene>
    <name evidence="2" type="ORF">BPAG_LOCUS9661</name>
</gene>
<evidence type="ECO:0000313" key="3">
    <source>
        <dbReference type="Proteomes" id="UP000278627"/>
    </source>
</evidence>
<accession>A0A0N4TMM1</accession>